<reference evidence="5 6" key="1">
    <citation type="submission" date="2019-06" db="EMBL/GenBank/DDBJ databases">
        <title>Draft genome sequence of the filamentous fungus Phialemoniopsis curvata isolated from diesel fuel.</title>
        <authorList>
            <person name="Varaljay V.A."/>
            <person name="Lyon W.J."/>
            <person name="Crouch A.L."/>
            <person name="Drake C.E."/>
            <person name="Hollomon J.M."/>
            <person name="Nadeau L.J."/>
            <person name="Nunn H.S."/>
            <person name="Stevenson B.S."/>
            <person name="Bojanowski C.L."/>
            <person name="Crookes-Goodson W.J."/>
        </authorList>
    </citation>
    <scope>NUCLEOTIDE SEQUENCE [LARGE SCALE GENOMIC DNA]</scope>
    <source>
        <strain evidence="5 6">D216</strain>
    </source>
</reference>
<dbReference type="AlphaFoldDB" id="A0A507B0B2"/>
<evidence type="ECO:0000256" key="4">
    <source>
        <dbReference type="ARBA" id="ARBA00023002"/>
    </source>
</evidence>
<dbReference type="InParanoid" id="A0A507B0B2"/>
<dbReference type="RefSeq" id="XP_030993865.1">
    <property type="nucleotide sequence ID" value="XM_031141740.1"/>
</dbReference>
<organism evidence="5 6">
    <name type="scientific">Thyridium curvatum</name>
    <dbReference type="NCBI Taxonomy" id="1093900"/>
    <lineage>
        <taxon>Eukaryota</taxon>
        <taxon>Fungi</taxon>
        <taxon>Dikarya</taxon>
        <taxon>Ascomycota</taxon>
        <taxon>Pezizomycotina</taxon>
        <taxon>Sordariomycetes</taxon>
        <taxon>Sordariomycetidae</taxon>
        <taxon>Thyridiales</taxon>
        <taxon>Thyridiaceae</taxon>
        <taxon>Thyridium</taxon>
    </lineage>
</organism>
<evidence type="ECO:0000256" key="3">
    <source>
        <dbReference type="ARBA" id="ARBA00022827"/>
    </source>
</evidence>
<comment type="similarity">
    <text evidence="1">Belongs to the FMO family.</text>
</comment>
<dbReference type="OrthoDB" id="2915840at2759"/>
<dbReference type="PANTHER" id="PTHR23023">
    <property type="entry name" value="DIMETHYLANILINE MONOOXYGENASE"/>
    <property type="match status" value="1"/>
</dbReference>
<sequence>MGHVDLVIVGAGWHGLIMAKTYLEVNKEADVLILDYAESVGGTWAHERLYPGLKTNNLVGTYEFSDFPLVPEQYGIEIGQHIPGQVVYKYLCDFCDAYGLNDRIRLRTKVESAEMLPDGKWEISYSTGPTYAAVPVSNTSSPSKREEAQLTASKLVLATGLTSEPLIPPLPGREHFSGPIFHAKDFKARATELEGLRSVVVIGGNKSAWDVCYSASARFGAQAHMVMRRSGGGPSWVWPARMRGYIPSISAASATRLFTWLDPNPYGSFAWPIRALINRTWLGRKVSSLFWRHLDTKVTKFNTYDDDPGVSNLKPWSSTFWMGNSLSIHNYESSWFDLARSGRIAAHCAEVVSLSDSAVHLSDGTVIQADAVVCCTGWEARPSLQFFPEGLAPRLGLPGSLNGNRIAEMKARTEILHAAPVLRSQPVRRLPATLRPESMKLQRPLPELDGHKAVSTPYRLYRFVLPYDPAIVRMKNFAVVGAHITLHTAILGQAQALWITAFFQDKIPHLAHKSQKEADFEEIERETFYHTEYQRVRRPKETGGMGDRCPDLVFDSIPYVDLLLSDLNMSYLRKSSWYKEVTEPYRLCDYKGLVKEWQAQV</sequence>
<dbReference type="GO" id="GO:0050660">
    <property type="term" value="F:flavin adenine dinucleotide binding"/>
    <property type="evidence" value="ECO:0007669"/>
    <property type="project" value="InterPro"/>
</dbReference>
<dbReference type="Proteomes" id="UP000319257">
    <property type="component" value="Unassembled WGS sequence"/>
</dbReference>
<accession>A0A507B0B2</accession>
<keyword evidence="2" id="KW-0285">Flavoprotein</keyword>
<dbReference type="EMBL" id="SKBQ01000042">
    <property type="protein sequence ID" value="TPX12154.1"/>
    <property type="molecule type" value="Genomic_DNA"/>
</dbReference>
<comment type="caution">
    <text evidence="5">The sequence shown here is derived from an EMBL/GenBank/DDBJ whole genome shotgun (WGS) entry which is preliminary data.</text>
</comment>
<evidence type="ECO:0000256" key="2">
    <source>
        <dbReference type="ARBA" id="ARBA00022630"/>
    </source>
</evidence>
<dbReference type="GO" id="GO:0004499">
    <property type="term" value="F:N,N-dimethylaniline monooxygenase activity"/>
    <property type="evidence" value="ECO:0007669"/>
    <property type="project" value="InterPro"/>
</dbReference>
<protein>
    <submittedName>
        <fullName evidence="5">Uncharacterized protein</fullName>
    </submittedName>
</protein>
<dbReference type="InterPro" id="IPR050346">
    <property type="entry name" value="FMO-like"/>
</dbReference>
<evidence type="ECO:0000256" key="1">
    <source>
        <dbReference type="ARBA" id="ARBA00009183"/>
    </source>
</evidence>
<dbReference type="SUPFAM" id="SSF51905">
    <property type="entry name" value="FAD/NAD(P)-binding domain"/>
    <property type="match status" value="2"/>
</dbReference>
<gene>
    <name evidence="5" type="ORF">E0L32_007040</name>
</gene>
<evidence type="ECO:0000313" key="5">
    <source>
        <dbReference type="EMBL" id="TPX12154.1"/>
    </source>
</evidence>
<keyword evidence="6" id="KW-1185">Reference proteome</keyword>
<dbReference type="InterPro" id="IPR020946">
    <property type="entry name" value="Flavin_mOase-like"/>
</dbReference>
<dbReference type="GO" id="GO:0050661">
    <property type="term" value="F:NADP binding"/>
    <property type="evidence" value="ECO:0007669"/>
    <property type="project" value="InterPro"/>
</dbReference>
<evidence type="ECO:0000313" key="6">
    <source>
        <dbReference type="Proteomes" id="UP000319257"/>
    </source>
</evidence>
<dbReference type="GeneID" id="41974487"/>
<keyword evidence="3" id="KW-0274">FAD</keyword>
<dbReference type="Pfam" id="PF00743">
    <property type="entry name" value="FMO-like"/>
    <property type="match status" value="1"/>
</dbReference>
<dbReference type="Gene3D" id="3.50.50.60">
    <property type="entry name" value="FAD/NAD(P)-binding domain"/>
    <property type="match status" value="1"/>
</dbReference>
<name>A0A507B0B2_9PEZI</name>
<keyword evidence="4" id="KW-0560">Oxidoreductase</keyword>
<dbReference type="InterPro" id="IPR036188">
    <property type="entry name" value="FAD/NAD-bd_sf"/>
</dbReference>
<proteinExistence type="inferred from homology"/>